<name>A0A5M3YPD4_ASPTE</name>
<dbReference type="InterPro" id="IPR010666">
    <property type="entry name" value="Znf_GRF"/>
</dbReference>
<dbReference type="AlphaFoldDB" id="A0A5M3YPD4"/>
<sequence>MASPQKIPDPKPSPRTYVPLKGFFNNGVWYCNCTKRLPAAKLESRNHAQSHGKWFYTCQLPPHQKCNFFLWASDAEIREKQTVLSNSTSESMAGPQTPSKPSRNVGTGLLTPQTDRPVRNGPAAKLETAPKSAKARMMSEDTDEFGWDDSVADDDFEKLLTQPPRQPDFGRAPPATPSFGSSDFTYSPRKTPRTDSFTTPGKRKLADMERESFMTPTSIFSSQTQSQSFSPSSVDISSTPTPSKYRNALSADSGADTSDLAQQAIKILEGHGTVVPRRAMEELVSLLNRHDLKMKGVVRGRDISRAAVKKKENEISILNERIATLEAQLEMGRTVLSGLRE</sequence>
<gene>
    <name evidence="2" type="ORF">ATEIFO6365_0001088500</name>
</gene>
<comment type="caution">
    <text evidence="2">The sequence shown here is derived from an EMBL/GenBank/DDBJ whole genome shotgun (WGS) entry which is preliminary data.</text>
</comment>
<feature type="compositionally biased region" description="Polar residues" evidence="1">
    <location>
        <begin position="82"/>
        <end position="114"/>
    </location>
</feature>
<dbReference type="VEuPathDB" id="FungiDB:ATEG_01664"/>
<dbReference type="EMBL" id="BLJY01000001">
    <property type="protein sequence ID" value="GFF12661.1"/>
    <property type="molecule type" value="Genomic_DNA"/>
</dbReference>
<dbReference type="OrthoDB" id="430051at2759"/>
<dbReference type="GO" id="GO:0008270">
    <property type="term" value="F:zinc ion binding"/>
    <property type="evidence" value="ECO:0007669"/>
    <property type="project" value="InterPro"/>
</dbReference>
<evidence type="ECO:0000256" key="1">
    <source>
        <dbReference type="SAM" id="MobiDB-lite"/>
    </source>
</evidence>
<organism evidence="2 3">
    <name type="scientific">Aspergillus terreus</name>
    <dbReference type="NCBI Taxonomy" id="33178"/>
    <lineage>
        <taxon>Eukaryota</taxon>
        <taxon>Fungi</taxon>
        <taxon>Dikarya</taxon>
        <taxon>Ascomycota</taxon>
        <taxon>Pezizomycotina</taxon>
        <taxon>Eurotiomycetes</taxon>
        <taxon>Eurotiomycetidae</taxon>
        <taxon>Eurotiales</taxon>
        <taxon>Aspergillaceae</taxon>
        <taxon>Aspergillus</taxon>
        <taxon>Aspergillus subgen. Circumdati</taxon>
    </lineage>
</organism>
<dbReference type="Proteomes" id="UP000452235">
    <property type="component" value="Unassembled WGS sequence"/>
</dbReference>
<keyword evidence="3" id="KW-1185">Reference proteome</keyword>
<feature type="region of interest" description="Disordered" evidence="1">
    <location>
        <begin position="82"/>
        <end position="140"/>
    </location>
</feature>
<proteinExistence type="predicted"/>
<evidence type="ECO:0000313" key="3">
    <source>
        <dbReference type="Proteomes" id="UP000452235"/>
    </source>
</evidence>
<feature type="compositionally biased region" description="Low complexity" evidence="1">
    <location>
        <begin position="219"/>
        <end position="243"/>
    </location>
</feature>
<reference evidence="2 3" key="1">
    <citation type="submission" date="2020-01" db="EMBL/GenBank/DDBJ databases">
        <title>Aspergillus terreus IFO 6365 whole genome shotgun sequence.</title>
        <authorList>
            <person name="Kanamasa S."/>
            <person name="Takahashi H."/>
        </authorList>
    </citation>
    <scope>NUCLEOTIDE SEQUENCE [LARGE SCALE GENOMIC DNA]</scope>
    <source>
        <strain evidence="2 3">IFO 6365</strain>
    </source>
</reference>
<evidence type="ECO:0000313" key="2">
    <source>
        <dbReference type="EMBL" id="GFF12661.1"/>
    </source>
</evidence>
<accession>A0A5M3YPD4</accession>
<dbReference type="PROSITE" id="PS51999">
    <property type="entry name" value="ZF_GRF"/>
    <property type="match status" value="1"/>
</dbReference>
<feature type="region of interest" description="Disordered" evidence="1">
    <location>
        <begin position="219"/>
        <end position="254"/>
    </location>
</feature>
<feature type="region of interest" description="Disordered" evidence="1">
    <location>
        <begin position="160"/>
        <end position="206"/>
    </location>
</feature>
<dbReference type="Pfam" id="PF06839">
    <property type="entry name" value="Zn_ribbon_GRF"/>
    <property type="match status" value="1"/>
</dbReference>
<protein>
    <submittedName>
        <fullName evidence="2">Uncharacterized protein</fullName>
    </submittedName>
</protein>